<feature type="compositionally biased region" description="Basic residues" evidence="2">
    <location>
        <begin position="73"/>
        <end position="84"/>
    </location>
</feature>
<gene>
    <name evidence="3" type="ORF">BHM03_00025232</name>
</gene>
<sequence>MVSMSMMRGNPRTGWGCSGAASSILASAPPSPLAPHVESGLVSEVQEIPVKEARGVPEVSHKRRGEDPVSQRKKDRLKPPTLRRKPKLVRELCSASARVDGRDYHAIRMCNLPEKAPDAPLEVDLRPLTHGMLVWQNGEASAKYIQVTLIPRLTTDLYTLPSKVLMDGAAKAMVLGQLRSARTQVRQMETELLELTRSKDALREDLPRKTIEDYKKSPGFEMGQVRMGRVSLEYRY</sequence>
<keyword evidence="1" id="KW-0175">Coiled coil</keyword>
<organism evidence="3">
    <name type="scientific">Ensete ventricosum</name>
    <name type="common">Abyssinian banana</name>
    <name type="synonym">Musa ensete</name>
    <dbReference type="NCBI Taxonomy" id="4639"/>
    <lineage>
        <taxon>Eukaryota</taxon>
        <taxon>Viridiplantae</taxon>
        <taxon>Streptophyta</taxon>
        <taxon>Embryophyta</taxon>
        <taxon>Tracheophyta</taxon>
        <taxon>Spermatophyta</taxon>
        <taxon>Magnoliopsida</taxon>
        <taxon>Liliopsida</taxon>
        <taxon>Zingiberales</taxon>
        <taxon>Musaceae</taxon>
        <taxon>Ensete</taxon>
    </lineage>
</organism>
<feature type="coiled-coil region" evidence="1">
    <location>
        <begin position="178"/>
        <end position="205"/>
    </location>
</feature>
<dbReference type="AlphaFoldDB" id="A0A445MGZ9"/>
<feature type="region of interest" description="Disordered" evidence="2">
    <location>
        <begin position="52"/>
        <end position="84"/>
    </location>
</feature>
<evidence type="ECO:0000313" key="3">
    <source>
        <dbReference type="EMBL" id="RZR73520.1"/>
    </source>
</evidence>
<dbReference type="EMBL" id="KV875940">
    <property type="protein sequence ID" value="RZR73520.1"/>
    <property type="molecule type" value="Genomic_DNA"/>
</dbReference>
<name>A0A445MGZ9_ENSVE</name>
<evidence type="ECO:0000256" key="2">
    <source>
        <dbReference type="SAM" id="MobiDB-lite"/>
    </source>
</evidence>
<dbReference type="Proteomes" id="UP000290560">
    <property type="component" value="Unassembled WGS sequence"/>
</dbReference>
<accession>A0A445MGZ9</accession>
<protein>
    <submittedName>
        <fullName evidence="3">Uncharacterized protein</fullName>
    </submittedName>
</protein>
<proteinExistence type="predicted"/>
<reference evidence="3" key="1">
    <citation type="journal article" date="2018" name="Data Brief">
        <title>Genome sequence data from 17 accessions of Ensete ventricosum, a staple food crop for millions in Ethiopia.</title>
        <authorList>
            <person name="Yemataw Z."/>
            <person name="Muzemil S."/>
            <person name="Ambachew D."/>
            <person name="Tripathi L."/>
            <person name="Tesfaye K."/>
            <person name="Chala A."/>
            <person name="Farbos A."/>
            <person name="O'Neill P."/>
            <person name="Moore K."/>
            <person name="Grant M."/>
            <person name="Studholme D.J."/>
        </authorList>
    </citation>
    <scope>NUCLEOTIDE SEQUENCE [LARGE SCALE GENOMIC DNA]</scope>
    <source>
        <tissue evidence="3">Leaf</tissue>
    </source>
</reference>
<evidence type="ECO:0000256" key="1">
    <source>
        <dbReference type="SAM" id="Coils"/>
    </source>
</evidence>